<feature type="domain" description="Phosphotyrosine protein phosphatase I" evidence="7">
    <location>
        <begin position="1"/>
        <end position="126"/>
    </location>
</feature>
<dbReference type="PRINTS" id="PR00719">
    <property type="entry name" value="LMWPTPASE"/>
</dbReference>
<organism evidence="8">
    <name type="scientific">uncultured Woeseiaceae bacterium</name>
    <dbReference type="NCBI Taxonomy" id="1983305"/>
    <lineage>
        <taxon>Bacteria</taxon>
        <taxon>Pseudomonadati</taxon>
        <taxon>Pseudomonadota</taxon>
        <taxon>Gammaproteobacteria</taxon>
        <taxon>Woeseiales</taxon>
        <taxon>Woeseiaceae</taxon>
        <taxon>environmental samples</taxon>
    </lineage>
</organism>
<gene>
    <name evidence="8" type="primary">epsP</name>
    <name evidence="8" type="ORF">JTBB02_V1_50014</name>
</gene>
<keyword evidence="3 8" id="KW-0378">Hydrolase</keyword>
<evidence type="ECO:0000259" key="7">
    <source>
        <dbReference type="SMART" id="SM00226"/>
    </source>
</evidence>
<evidence type="ECO:0000256" key="5">
    <source>
        <dbReference type="ARBA" id="ARBA00051722"/>
    </source>
</evidence>
<reference evidence="8" key="1">
    <citation type="submission" date="2019-07" db="EMBL/GenBank/DDBJ databases">
        <authorList>
            <person name="Weber M."/>
            <person name="Kostadinov I."/>
            <person name="Kostadinov D I."/>
        </authorList>
    </citation>
    <scope>NUCLEOTIDE SEQUENCE</scope>
    <source>
        <strain evidence="8">Gfbio:sag-sample-b02:053724c1-46a9-4a36-b237-ea2bf867836b</strain>
    </source>
</reference>
<proteinExistence type="inferred from homology"/>
<dbReference type="EC" id="3.1.3.48" evidence="2"/>
<comment type="similarity">
    <text evidence="1">Belongs to the low molecular weight phosphotyrosine protein phosphatase family.</text>
</comment>
<dbReference type="InterPro" id="IPR017867">
    <property type="entry name" value="Tyr_phospatase_low_mol_wt"/>
</dbReference>
<evidence type="ECO:0000256" key="1">
    <source>
        <dbReference type="ARBA" id="ARBA00011063"/>
    </source>
</evidence>
<dbReference type="AlphaFoldDB" id="A0A7D9D1H3"/>
<keyword evidence="4" id="KW-0904">Protein phosphatase</keyword>
<dbReference type="CDD" id="cd16343">
    <property type="entry name" value="LMWPTP"/>
    <property type="match status" value="1"/>
</dbReference>
<dbReference type="InterPro" id="IPR036196">
    <property type="entry name" value="Ptyr_pPase_sf"/>
</dbReference>
<dbReference type="InterPro" id="IPR023485">
    <property type="entry name" value="Ptyr_pPase"/>
</dbReference>
<evidence type="ECO:0000256" key="2">
    <source>
        <dbReference type="ARBA" id="ARBA00013064"/>
    </source>
</evidence>
<sequence>MAEVMLKQALVDKTNVSVKSAGLGALVGHPADEYAVALMQERGLDISGHTAQQLTPNLVSASDLILVMESGHKRAVDANDPTARGKLYRLCEWQHKDVPDPVHQPREAFEKTLGLIEQGVQDWAERILA</sequence>
<dbReference type="GO" id="GO:0004725">
    <property type="term" value="F:protein tyrosine phosphatase activity"/>
    <property type="evidence" value="ECO:0007669"/>
    <property type="project" value="UniProtKB-EC"/>
</dbReference>
<evidence type="ECO:0000256" key="4">
    <source>
        <dbReference type="ARBA" id="ARBA00022912"/>
    </source>
</evidence>
<protein>
    <recommendedName>
        <fullName evidence="2">protein-tyrosine-phosphatase</fullName>
        <ecNumber evidence="2">3.1.3.48</ecNumber>
    </recommendedName>
</protein>
<name>A0A7D9D1H3_9GAMM</name>
<feature type="active site" description="Proton donor" evidence="6">
    <location>
        <position position="100"/>
    </location>
</feature>
<dbReference type="PANTHER" id="PTHR11717:SF31">
    <property type="entry name" value="LOW MOLECULAR WEIGHT PROTEIN-TYROSINE-PHOSPHATASE ETP-RELATED"/>
    <property type="match status" value="1"/>
</dbReference>
<evidence type="ECO:0000313" key="8">
    <source>
        <dbReference type="EMBL" id="VUX54955.1"/>
    </source>
</evidence>
<accession>A0A7D9D1H3</accession>
<dbReference type="PANTHER" id="PTHR11717">
    <property type="entry name" value="LOW MOLECULAR WEIGHT PROTEIN TYROSINE PHOSPHATASE"/>
    <property type="match status" value="1"/>
</dbReference>
<comment type="catalytic activity">
    <reaction evidence="5">
        <text>O-phospho-L-tyrosyl-[protein] + H2O = L-tyrosyl-[protein] + phosphate</text>
        <dbReference type="Rhea" id="RHEA:10684"/>
        <dbReference type="Rhea" id="RHEA-COMP:10136"/>
        <dbReference type="Rhea" id="RHEA-COMP:20101"/>
        <dbReference type="ChEBI" id="CHEBI:15377"/>
        <dbReference type="ChEBI" id="CHEBI:43474"/>
        <dbReference type="ChEBI" id="CHEBI:46858"/>
        <dbReference type="ChEBI" id="CHEBI:61978"/>
        <dbReference type="EC" id="3.1.3.48"/>
    </reaction>
</comment>
<dbReference type="Gene3D" id="3.40.50.2300">
    <property type="match status" value="1"/>
</dbReference>
<dbReference type="EMBL" id="LR633966">
    <property type="protein sequence ID" value="VUX54955.1"/>
    <property type="molecule type" value="Genomic_DNA"/>
</dbReference>
<dbReference type="InterPro" id="IPR050438">
    <property type="entry name" value="LMW_PTPase"/>
</dbReference>
<evidence type="ECO:0000256" key="3">
    <source>
        <dbReference type="ARBA" id="ARBA00022801"/>
    </source>
</evidence>
<dbReference type="SUPFAM" id="SSF52788">
    <property type="entry name" value="Phosphotyrosine protein phosphatases I"/>
    <property type="match status" value="1"/>
</dbReference>
<dbReference type="SMART" id="SM00226">
    <property type="entry name" value="LMWPc"/>
    <property type="match status" value="1"/>
</dbReference>
<evidence type="ECO:0000256" key="6">
    <source>
        <dbReference type="PIRSR" id="PIRSR617867-1"/>
    </source>
</evidence>
<dbReference type="Pfam" id="PF01451">
    <property type="entry name" value="LMWPc"/>
    <property type="match status" value="1"/>
</dbReference>